<gene>
    <name evidence="2" type="ORF">A3C59_03215</name>
</gene>
<evidence type="ECO:0000256" key="1">
    <source>
        <dbReference type="SAM" id="Phobius"/>
    </source>
</evidence>
<dbReference type="AlphaFoldDB" id="A0A1F5JQ37"/>
<evidence type="ECO:0000313" key="2">
    <source>
        <dbReference type="EMBL" id="OGE30699.1"/>
    </source>
</evidence>
<evidence type="ECO:0000313" key="3">
    <source>
        <dbReference type="Proteomes" id="UP000176902"/>
    </source>
</evidence>
<keyword evidence="1" id="KW-0472">Membrane</keyword>
<proteinExistence type="predicted"/>
<keyword evidence="1" id="KW-0812">Transmembrane</keyword>
<dbReference type="EMBL" id="MFCV01000044">
    <property type="protein sequence ID" value="OGE30699.1"/>
    <property type="molecule type" value="Genomic_DNA"/>
</dbReference>
<protein>
    <recommendedName>
        <fullName evidence="4">Rod shape-determining protein MreD</fullName>
    </recommendedName>
</protein>
<keyword evidence="1" id="KW-1133">Transmembrane helix</keyword>
<dbReference type="Proteomes" id="UP000176902">
    <property type="component" value="Unassembled WGS sequence"/>
</dbReference>
<feature type="transmembrane region" description="Helical" evidence="1">
    <location>
        <begin position="136"/>
        <end position="155"/>
    </location>
</feature>
<feature type="transmembrane region" description="Helical" evidence="1">
    <location>
        <begin position="95"/>
        <end position="115"/>
    </location>
</feature>
<reference evidence="2 3" key="1">
    <citation type="journal article" date="2016" name="Nat. Commun.">
        <title>Thousands of microbial genomes shed light on interconnected biogeochemical processes in an aquifer system.</title>
        <authorList>
            <person name="Anantharaman K."/>
            <person name="Brown C.T."/>
            <person name="Hug L.A."/>
            <person name="Sharon I."/>
            <person name="Castelle C.J."/>
            <person name="Probst A.J."/>
            <person name="Thomas B.C."/>
            <person name="Singh A."/>
            <person name="Wilkins M.J."/>
            <person name="Karaoz U."/>
            <person name="Brodie E.L."/>
            <person name="Williams K.H."/>
            <person name="Hubbard S.S."/>
            <person name="Banfield J.F."/>
        </authorList>
    </citation>
    <scope>NUCLEOTIDE SEQUENCE [LARGE SCALE GENOMIC DNA]</scope>
</reference>
<feature type="transmembrane region" description="Helical" evidence="1">
    <location>
        <begin position="67"/>
        <end position="83"/>
    </location>
</feature>
<organism evidence="2 3">
    <name type="scientific">Candidatus Daviesbacteria bacterium RIFCSPHIGHO2_02_FULL_36_13</name>
    <dbReference type="NCBI Taxonomy" id="1797768"/>
    <lineage>
        <taxon>Bacteria</taxon>
        <taxon>Candidatus Daviesiibacteriota</taxon>
    </lineage>
</organism>
<sequence length="175" mass="19983">MNIKLLAIILVVFGILSRLIPHNPNAAAIGALMLFGGTYLPKKIFWLPLLALFISDYFIGFYGTDMFYVYGSYLLIGLVGFWLKDHKKPLNILGSSLYASGLFFLITNFGVWAYPNNWYPHTISGLMQSYLLALPFFKATLFSDLGYTIVLFGGYELLQYLSKKYLPRKLFQLLY</sequence>
<dbReference type="STRING" id="1797768.A3C59_03215"/>
<accession>A0A1F5JQ37</accession>
<dbReference type="InterPro" id="IPR046487">
    <property type="entry name" value="DUF6580"/>
</dbReference>
<dbReference type="Pfam" id="PF20221">
    <property type="entry name" value="DUF6580"/>
    <property type="match status" value="1"/>
</dbReference>
<evidence type="ECO:0008006" key="4">
    <source>
        <dbReference type="Google" id="ProtNLM"/>
    </source>
</evidence>
<comment type="caution">
    <text evidence="2">The sequence shown here is derived from an EMBL/GenBank/DDBJ whole genome shotgun (WGS) entry which is preliminary data.</text>
</comment>
<name>A0A1F5JQ37_9BACT</name>